<comment type="caution">
    <text evidence="2">The sequence shown here is derived from an EMBL/GenBank/DDBJ whole genome shotgun (WGS) entry which is preliminary data.</text>
</comment>
<reference evidence="2" key="1">
    <citation type="submission" date="2023-10" db="EMBL/GenBank/DDBJ databases">
        <authorList>
            <person name="Chen Y."/>
            <person name="Shah S."/>
            <person name="Dougan E. K."/>
            <person name="Thang M."/>
            <person name="Chan C."/>
        </authorList>
    </citation>
    <scope>NUCLEOTIDE SEQUENCE [LARGE SCALE GENOMIC DNA]</scope>
</reference>
<evidence type="ECO:0000313" key="3">
    <source>
        <dbReference type="Proteomes" id="UP001189429"/>
    </source>
</evidence>
<organism evidence="2 3">
    <name type="scientific">Prorocentrum cordatum</name>
    <dbReference type="NCBI Taxonomy" id="2364126"/>
    <lineage>
        <taxon>Eukaryota</taxon>
        <taxon>Sar</taxon>
        <taxon>Alveolata</taxon>
        <taxon>Dinophyceae</taxon>
        <taxon>Prorocentrales</taxon>
        <taxon>Prorocentraceae</taxon>
        <taxon>Prorocentrum</taxon>
    </lineage>
</organism>
<feature type="compositionally biased region" description="Basic and acidic residues" evidence="1">
    <location>
        <begin position="93"/>
        <end position="106"/>
    </location>
</feature>
<evidence type="ECO:0000256" key="1">
    <source>
        <dbReference type="SAM" id="MobiDB-lite"/>
    </source>
</evidence>
<gene>
    <name evidence="2" type="ORF">PCOR1329_LOCUS37446</name>
</gene>
<feature type="region of interest" description="Disordered" evidence="1">
    <location>
        <begin position="82"/>
        <end position="106"/>
    </location>
</feature>
<dbReference type="Proteomes" id="UP001189429">
    <property type="component" value="Unassembled WGS sequence"/>
</dbReference>
<name>A0ABN9TBM0_9DINO</name>
<keyword evidence="3" id="KW-1185">Reference proteome</keyword>
<proteinExistence type="predicted"/>
<evidence type="ECO:0000313" key="2">
    <source>
        <dbReference type="EMBL" id="CAK0842922.1"/>
    </source>
</evidence>
<accession>A0ABN9TBM0</accession>
<dbReference type="EMBL" id="CAUYUJ010014538">
    <property type="protein sequence ID" value="CAK0842922.1"/>
    <property type="molecule type" value="Genomic_DNA"/>
</dbReference>
<protein>
    <submittedName>
        <fullName evidence="2">Uncharacterized protein</fullName>
    </submittedName>
</protein>
<sequence length="106" mass="11126">MGSETAFSSTGGARSFWTLLETVSVASRTATLALNCEFGGWGEGGGSRERWNQGVAEGGEARSNVGQIATLQNSVVLPGANSVHDSSAATTWREPRQVRQRDAGAR</sequence>